<dbReference type="Proteomes" id="UP000799754">
    <property type="component" value="Unassembled WGS sequence"/>
</dbReference>
<gene>
    <name evidence="1" type="ORF">BU25DRAFT_424413</name>
</gene>
<dbReference type="EMBL" id="MU006733">
    <property type="protein sequence ID" value="KAF2624021.1"/>
    <property type="molecule type" value="Genomic_DNA"/>
</dbReference>
<proteinExistence type="predicted"/>
<protein>
    <submittedName>
        <fullName evidence="1">Uncharacterized protein</fullName>
    </submittedName>
</protein>
<sequence length="408" mass="44783">MQDRGGQVTGVAITFLVLTWVTVGLRCYVRTVIVKGFGLDDKVMVVTLAFFTAYLACQLGGAVHGTGQHRENITDEAAQTALRYWFFCEVLYTITTSIFKIAIGLFLLRITIVRVHIWIIRIIMAVATFVGVAYTLLVVFQCKPISYWWDLNPNHTGTCLSASLVMNFTYVVSALNSLADWTFGLLPIFVVKDLQMKRRVKVIVSAIIGLAAIGSTATIIRLPYTSTLKPYKGDFLYRTTDFAIWTTVEVGVGITAGCIATLKPLFKAALGSTSQNSGMPWSKTPKGFQSKTGGSTFGTQQALDDLRPAAERTIRTTTVTGGRGSSSDEENFLDTGLLEERWEGIRKGVTTTVTTEVAPEKSDKQRGGYTYGTSKTNKRRSFSLGQDSNSTLDDAERSKPVGTFNPFQ</sequence>
<keyword evidence="2" id="KW-1185">Reference proteome</keyword>
<evidence type="ECO:0000313" key="2">
    <source>
        <dbReference type="Proteomes" id="UP000799754"/>
    </source>
</evidence>
<evidence type="ECO:0000313" key="1">
    <source>
        <dbReference type="EMBL" id="KAF2624021.1"/>
    </source>
</evidence>
<name>A0ACB6RPP4_9PLEO</name>
<organism evidence="1 2">
    <name type="scientific">Macroventuria anomochaeta</name>
    <dbReference type="NCBI Taxonomy" id="301207"/>
    <lineage>
        <taxon>Eukaryota</taxon>
        <taxon>Fungi</taxon>
        <taxon>Dikarya</taxon>
        <taxon>Ascomycota</taxon>
        <taxon>Pezizomycotina</taxon>
        <taxon>Dothideomycetes</taxon>
        <taxon>Pleosporomycetidae</taxon>
        <taxon>Pleosporales</taxon>
        <taxon>Pleosporineae</taxon>
        <taxon>Didymellaceae</taxon>
        <taxon>Macroventuria</taxon>
    </lineage>
</organism>
<comment type="caution">
    <text evidence="1">The sequence shown here is derived from an EMBL/GenBank/DDBJ whole genome shotgun (WGS) entry which is preliminary data.</text>
</comment>
<accession>A0ACB6RPP4</accession>
<reference evidence="1" key="1">
    <citation type="journal article" date="2020" name="Stud. Mycol.">
        <title>101 Dothideomycetes genomes: a test case for predicting lifestyles and emergence of pathogens.</title>
        <authorList>
            <person name="Haridas S."/>
            <person name="Albert R."/>
            <person name="Binder M."/>
            <person name="Bloem J."/>
            <person name="Labutti K."/>
            <person name="Salamov A."/>
            <person name="Andreopoulos B."/>
            <person name="Baker S."/>
            <person name="Barry K."/>
            <person name="Bills G."/>
            <person name="Bluhm B."/>
            <person name="Cannon C."/>
            <person name="Castanera R."/>
            <person name="Culley D."/>
            <person name="Daum C."/>
            <person name="Ezra D."/>
            <person name="Gonzalez J."/>
            <person name="Henrissat B."/>
            <person name="Kuo A."/>
            <person name="Liang C."/>
            <person name="Lipzen A."/>
            <person name="Lutzoni F."/>
            <person name="Magnuson J."/>
            <person name="Mondo S."/>
            <person name="Nolan M."/>
            <person name="Ohm R."/>
            <person name="Pangilinan J."/>
            <person name="Park H.-J."/>
            <person name="Ramirez L."/>
            <person name="Alfaro M."/>
            <person name="Sun H."/>
            <person name="Tritt A."/>
            <person name="Yoshinaga Y."/>
            <person name="Zwiers L.-H."/>
            <person name="Turgeon B."/>
            <person name="Goodwin S."/>
            <person name="Spatafora J."/>
            <person name="Crous P."/>
            <person name="Grigoriev I."/>
        </authorList>
    </citation>
    <scope>NUCLEOTIDE SEQUENCE</scope>
    <source>
        <strain evidence="1">CBS 525.71</strain>
    </source>
</reference>